<reference evidence="1 2" key="1">
    <citation type="journal article" date="2017" name="Gigascience">
        <title>Draft genome of the honey bee ectoparasitic mite, Tropilaelaps mercedesae, is shaped by the parasitic life history.</title>
        <authorList>
            <person name="Dong X."/>
            <person name="Armstrong S.D."/>
            <person name="Xia D."/>
            <person name="Makepeace B.L."/>
            <person name="Darby A.C."/>
            <person name="Kadowaki T."/>
        </authorList>
    </citation>
    <scope>NUCLEOTIDE SEQUENCE [LARGE SCALE GENOMIC DNA]</scope>
    <source>
        <strain evidence="1">Wuxi-XJTLU</strain>
    </source>
</reference>
<protein>
    <submittedName>
        <fullName evidence="1">Uncharacterized protein</fullName>
    </submittedName>
</protein>
<evidence type="ECO:0000313" key="1">
    <source>
        <dbReference type="EMBL" id="OQR72859.1"/>
    </source>
</evidence>
<organism evidence="1 2">
    <name type="scientific">Tropilaelaps mercedesae</name>
    <dbReference type="NCBI Taxonomy" id="418985"/>
    <lineage>
        <taxon>Eukaryota</taxon>
        <taxon>Metazoa</taxon>
        <taxon>Ecdysozoa</taxon>
        <taxon>Arthropoda</taxon>
        <taxon>Chelicerata</taxon>
        <taxon>Arachnida</taxon>
        <taxon>Acari</taxon>
        <taxon>Parasitiformes</taxon>
        <taxon>Mesostigmata</taxon>
        <taxon>Gamasina</taxon>
        <taxon>Dermanyssoidea</taxon>
        <taxon>Laelapidae</taxon>
        <taxon>Tropilaelaps</taxon>
    </lineage>
</organism>
<comment type="caution">
    <text evidence="1">The sequence shown here is derived from an EMBL/GenBank/DDBJ whole genome shotgun (WGS) entry which is preliminary data.</text>
</comment>
<accession>A0A1V9XH84</accession>
<dbReference type="AlphaFoldDB" id="A0A1V9XH84"/>
<dbReference type="InParanoid" id="A0A1V9XH84"/>
<gene>
    <name evidence="1" type="ORF">BIW11_03698</name>
</gene>
<evidence type="ECO:0000313" key="2">
    <source>
        <dbReference type="Proteomes" id="UP000192247"/>
    </source>
</evidence>
<name>A0A1V9XH84_9ACAR</name>
<dbReference type="OrthoDB" id="5864420at2759"/>
<sequence>MALDRVLHQLDIDDGNTVDKLQGFVQATHGGLDVLVNIVPQFRLENGPSFTGGCQLQQLAAVLAVPSFYDFEVRDTFSHL</sequence>
<keyword evidence="2" id="KW-1185">Reference proteome</keyword>
<proteinExistence type="predicted"/>
<dbReference type="EMBL" id="MNPL01010913">
    <property type="protein sequence ID" value="OQR72859.1"/>
    <property type="molecule type" value="Genomic_DNA"/>
</dbReference>
<dbReference type="Proteomes" id="UP000192247">
    <property type="component" value="Unassembled WGS sequence"/>
</dbReference>